<evidence type="ECO:0000256" key="7">
    <source>
        <dbReference type="ARBA" id="ARBA00068772"/>
    </source>
</evidence>
<dbReference type="FunFam" id="3.30.70.330:FF:000383">
    <property type="entry name" value="Sex lethal, isoform D"/>
    <property type="match status" value="1"/>
</dbReference>
<dbReference type="GO" id="GO:1990904">
    <property type="term" value="C:ribonucleoprotein complex"/>
    <property type="evidence" value="ECO:0007669"/>
    <property type="project" value="InterPro"/>
</dbReference>
<dbReference type="CDD" id="cd12649">
    <property type="entry name" value="RRM1_SXL"/>
    <property type="match status" value="1"/>
</dbReference>
<name>B3MRN2_DROAN</name>
<dbReference type="InterPro" id="IPR050502">
    <property type="entry name" value="Euk_RNA-bind_prot"/>
</dbReference>
<evidence type="ECO:0000256" key="2">
    <source>
        <dbReference type="ARBA" id="ARBA00022737"/>
    </source>
</evidence>
<dbReference type="GO" id="GO:0008266">
    <property type="term" value="F:poly(U) RNA binding"/>
    <property type="evidence" value="ECO:0007669"/>
    <property type="project" value="UniProtKB-ARBA"/>
</dbReference>
<reference evidence="11 12" key="1">
    <citation type="journal article" date="2007" name="Nature">
        <title>Evolution of genes and genomes on the Drosophila phylogeny.</title>
        <authorList>
            <consortium name="Drosophila 12 Genomes Consortium"/>
            <person name="Clark A.G."/>
            <person name="Eisen M.B."/>
            <person name="Smith D.R."/>
            <person name="Bergman C.M."/>
            <person name="Oliver B."/>
            <person name="Markow T.A."/>
            <person name="Kaufman T.C."/>
            <person name="Kellis M."/>
            <person name="Gelbart W."/>
            <person name="Iyer V.N."/>
            <person name="Pollard D.A."/>
            <person name="Sackton T.B."/>
            <person name="Larracuente A.M."/>
            <person name="Singh N.D."/>
            <person name="Abad J.P."/>
            <person name="Abt D.N."/>
            <person name="Adryan B."/>
            <person name="Aguade M."/>
            <person name="Akashi H."/>
            <person name="Anderson W.W."/>
            <person name="Aquadro C.F."/>
            <person name="Ardell D.H."/>
            <person name="Arguello R."/>
            <person name="Artieri C.G."/>
            <person name="Barbash D.A."/>
            <person name="Barker D."/>
            <person name="Barsanti P."/>
            <person name="Batterham P."/>
            <person name="Batzoglou S."/>
            <person name="Begun D."/>
            <person name="Bhutkar A."/>
            <person name="Blanco E."/>
            <person name="Bosak S.A."/>
            <person name="Bradley R.K."/>
            <person name="Brand A.D."/>
            <person name="Brent M.R."/>
            <person name="Brooks A.N."/>
            <person name="Brown R.H."/>
            <person name="Butlin R.K."/>
            <person name="Caggese C."/>
            <person name="Calvi B.R."/>
            <person name="Bernardo de Carvalho A."/>
            <person name="Caspi A."/>
            <person name="Castrezana S."/>
            <person name="Celniker S.E."/>
            <person name="Chang J.L."/>
            <person name="Chapple C."/>
            <person name="Chatterji S."/>
            <person name="Chinwalla A."/>
            <person name="Civetta A."/>
            <person name="Clifton S.W."/>
            <person name="Comeron J.M."/>
            <person name="Costello J.C."/>
            <person name="Coyne J.A."/>
            <person name="Daub J."/>
            <person name="David R.G."/>
            <person name="Delcher A.L."/>
            <person name="Delehaunty K."/>
            <person name="Do C.B."/>
            <person name="Ebling H."/>
            <person name="Edwards K."/>
            <person name="Eickbush T."/>
            <person name="Evans J.D."/>
            <person name="Filipski A."/>
            <person name="Findeiss S."/>
            <person name="Freyhult E."/>
            <person name="Fulton L."/>
            <person name="Fulton R."/>
            <person name="Garcia A.C."/>
            <person name="Gardiner A."/>
            <person name="Garfield D.A."/>
            <person name="Garvin B.E."/>
            <person name="Gibson G."/>
            <person name="Gilbert D."/>
            <person name="Gnerre S."/>
            <person name="Godfrey J."/>
            <person name="Good R."/>
            <person name="Gotea V."/>
            <person name="Gravely B."/>
            <person name="Greenberg A.J."/>
            <person name="Griffiths-Jones S."/>
            <person name="Gross S."/>
            <person name="Guigo R."/>
            <person name="Gustafson E.A."/>
            <person name="Haerty W."/>
            <person name="Hahn M.W."/>
            <person name="Halligan D.L."/>
            <person name="Halpern A.L."/>
            <person name="Halter G.M."/>
            <person name="Han M.V."/>
            <person name="Heger A."/>
            <person name="Hillier L."/>
            <person name="Hinrichs A.S."/>
            <person name="Holmes I."/>
            <person name="Hoskins R.A."/>
            <person name="Hubisz M.J."/>
            <person name="Hultmark D."/>
            <person name="Huntley M.A."/>
            <person name="Jaffe D.B."/>
            <person name="Jagadeeshan S."/>
            <person name="Jeck W.R."/>
            <person name="Johnson J."/>
            <person name="Jones C.D."/>
            <person name="Jordan W.C."/>
            <person name="Karpen G.H."/>
            <person name="Kataoka E."/>
            <person name="Keightley P.D."/>
            <person name="Kheradpour P."/>
            <person name="Kirkness E.F."/>
            <person name="Koerich L.B."/>
            <person name="Kristiansen K."/>
            <person name="Kudrna D."/>
            <person name="Kulathinal R.J."/>
            <person name="Kumar S."/>
            <person name="Kwok R."/>
            <person name="Lander E."/>
            <person name="Langley C.H."/>
            <person name="Lapoint R."/>
            <person name="Lazzaro B.P."/>
            <person name="Lee S.J."/>
            <person name="Levesque L."/>
            <person name="Li R."/>
            <person name="Lin C.F."/>
            <person name="Lin M.F."/>
            <person name="Lindblad-Toh K."/>
            <person name="Llopart A."/>
            <person name="Long M."/>
            <person name="Low L."/>
            <person name="Lozovsky E."/>
            <person name="Lu J."/>
            <person name="Luo M."/>
            <person name="Machado C.A."/>
            <person name="Makalowski W."/>
            <person name="Marzo M."/>
            <person name="Matsuda M."/>
            <person name="Matzkin L."/>
            <person name="McAllister B."/>
            <person name="McBride C.S."/>
            <person name="McKernan B."/>
            <person name="McKernan K."/>
            <person name="Mendez-Lago M."/>
            <person name="Minx P."/>
            <person name="Mollenhauer M.U."/>
            <person name="Montooth K."/>
            <person name="Mount S.M."/>
            <person name="Mu X."/>
            <person name="Myers E."/>
            <person name="Negre B."/>
            <person name="Newfeld S."/>
            <person name="Nielsen R."/>
            <person name="Noor M.A."/>
            <person name="O'Grady P."/>
            <person name="Pachter L."/>
            <person name="Papaceit M."/>
            <person name="Parisi M.J."/>
            <person name="Parisi M."/>
            <person name="Parts L."/>
            <person name="Pedersen J.S."/>
            <person name="Pesole G."/>
            <person name="Phillippy A.M."/>
            <person name="Ponting C.P."/>
            <person name="Pop M."/>
            <person name="Porcelli D."/>
            <person name="Powell J.R."/>
            <person name="Prohaska S."/>
            <person name="Pruitt K."/>
            <person name="Puig M."/>
            <person name="Quesneville H."/>
            <person name="Ram K.R."/>
            <person name="Rand D."/>
            <person name="Rasmussen M.D."/>
            <person name="Reed L.K."/>
            <person name="Reenan R."/>
            <person name="Reily A."/>
            <person name="Remington K.A."/>
            <person name="Rieger T.T."/>
            <person name="Ritchie M.G."/>
            <person name="Robin C."/>
            <person name="Rogers Y.H."/>
            <person name="Rohde C."/>
            <person name="Rozas J."/>
            <person name="Rubenfield M.J."/>
            <person name="Ruiz A."/>
            <person name="Russo S."/>
            <person name="Salzberg S.L."/>
            <person name="Sanchez-Gracia A."/>
            <person name="Saranga D.J."/>
            <person name="Sato H."/>
            <person name="Schaeffer S.W."/>
            <person name="Schatz M.C."/>
            <person name="Schlenke T."/>
            <person name="Schwartz R."/>
            <person name="Segarra C."/>
            <person name="Singh R.S."/>
            <person name="Sirot L."/>
            <person name="Sirota M."/>
            <person name="Sisneros N.B."/>
            <person name="Smith C.D."/>
            <person name="Smith T.F."/>
            <person name="Spieth J."/>
            <person name="Stage D.E."/>
            <person name="Stark A."/>
            <person name="Stephan W."/>
            <person name="Strausberg R.L."/>
            <person name="Strempel S."/>
            <person name="Sturgill D."/>
            <person name="Sutton G."/>
            <person name="Sutton G.G."/>
            <person name="Tao W."/>
            <person name="Teichmann S."/>
            <person name="Tobari Y.N."/>
            <person name="Tomimura Y."/>
            <person name="Tsolas J.M."/>
            <person name="Valente V.L."/>
            <person name="Venter E."/>
            <person name="Venter J.C."/>
            <person name="Vicario S."/>
            <person name="Vieira F.G."/>
            <person name="Vilella A.J."/>
            <person name="Villasante A."/>
            <person name="Walenz B."/>
            <person name="Wang J."/>
            <person name="Wasserman M."/>
            <person name="Watts T."/>
            <person name="Wilson D."/>
            <person name="Wilson R.K."/>
            <person name="Wing R.A."/>
            <person name="Wolfner M.F."/>
            <person name="Wong A."/>
            <person name="Wong G.K."/>
            <person name="Wu C.I."/>
            <person name="Wu G."/>
            <person name="Yamamoto D."/>
            <person name="Yang H.P."/>
            <person name="Yang S.P."/>
            <person name="Yorke J.A."/>
            <person name="Yoshida K."/>
            <person name="Zdobnov E."/>
            <person name="Zhang P."/>
            <person name="Zhang Y."/>
            <person name="Zimin A.V."/>
            <person name="Baldwin J."/>
            <person name="Abdouelleil A."/>
            <person name="Abdulkadir J."/>
            <person name="Abebe A."/>
            <person name="Abera B."/>
            <person name="Abreu J."/>
            <person name="Acer S.C."/>
            <person name="Aftuck L."/>
            <person name="Alexander A."/>
            <person name="An P."/>
            <person name="Anderson E."/>
            <person name="Anderson S."/>
            <person name="Arachi H."/>
            <person name="Azer M."/>
            <person name="Bachantsang P."/>
            <person name="Barry A."/>
            <person name="Bayul T."/>
            <person name="Berlin A."/>
            <person name="Bessette D."/>
            <person name="Bloom T."/>
            <person name="Blye J."/>
            <person name="Boguslavskiy L."/>
            <person name="Bonnet C."/>
            <person name="Boukhgalter B."/>
            <person name="Bourzgui I."/>
            <person name="Brown A."/>
            <person name="Cahill P."/>
            <person name="Channer S."/>
            <person name="Cheshatsang Y."/>
            <person name="Chuda L."/>
            <person name="Citroen M."/>
            <person name="Collymore A."/>
            <person name="Cooke P."/>
            <person name="Costello M."/>
            <person name="D'Aco K."/>
            <person name="Daza R."/>
            <person name="De Haan G."/>
            <person name="DeGray S."/>
            <person name="DeMaso C."/>
            <person name="Dhargay N."/>
            <person name="Dooley K."/>
            <person name="Dooley E."/>
            <person name="Doricent M."/>
            <person name="Dorje P."/>
            <person name="Dorjee K."/>
            <person name="Dupes A."/>
            <person name="Elong R."/>
            <person name="Falk J."/>
            <person name="Farina A."/>
            <person name="Faro S."/>
            <person name="Ferguson D."/>
            <person name="Fisher S."/>
            <person name="Foley C.D."/>
            <person name="Franke A."/>
            <person name="Friedrich D."/>
            <person name="Gadbois L."/>
            <person name="Gearin G."/>
            <person name="Gearin C.R."/>
            <person name="Giannoukos G."/>
            <person name="Goode T."/>
            <person name="Graham J."/>
            <person name="Grandbois E."/>
            <person name="Grewal S."/>
            <person name="Gyaltsen K."/>
            <person name="Hafez N."/>
            <person name="Hagos B."/>
            <person name="Hall J."/>
            <person name="Henson C."/>
            <person name="Hollinger A."/>
            <person name="Honan T."/>
            <person name="Huard M.D."/>
            <person name="Hughes L."/>
            <person name="Hurhula B."/>
            <person name="Husby M.E."/>
            <person name="Kamat A."/>
            <person name="Kanga B."/>
            <person name="Kashin S."/>
            <person name="Khazanovich D."/>
            <person name="Kisner P."/>
            <person name="Lance K."/>
            <person name="Lara M."/>
            <person name="Lee W."/>
            <person name="Lennon N."/>
            <person name="Letendre F."/>
            <person name="LeVine R."/>
            <person name="Lipovsky A."/>
            <person name="Liu X."/>
            <person name="Liu J."/>
            <person name="Liu S."/>
            <person name="Lokyitsang T."/>
            <person name="Lokyitsang Y."/>
            <person name="Lubonja R."/>
            <person name="Lui A."/>
            <person name="MacDonald P."/>
            <person name="Magnisalis V."/>
            <person name="Maru K."/>
            <person name="Matthews C."/>
            <person name="McCusker W."/>
            <person name="McDonough S."/>
            <person name="Mehta T."/>
            <person name="Meldrim J."/>
            <person name="Meneus L."/>
            <person name="Mihai O."/>
            <person name="Mihalev A."/>
            <person name="Mihova T."/>
            <person name="Mittelman R."/>
            <person name="Mlenga V."/>
            <person name="Montmayeur A."/>
            <person name="Mulrain L."/>
            <person name="Navidi A."/>
            <person name="Naylor J."/>
            <person name="Negash T."/>
            <person name="Nguyen T."/>
            <person name="Nguyen N."/>
            <person name="Nicol R."/>
            <person name="Norbu C."/>
            <person name="Norbu N."/>
            <person name="Novod N."/>
            <person name="O'Neill B."/>
            <person name="Osman S."/>
            <person name="Markiewicz E."/>
            <person name="Oyono O.L."/>
            <person name="Patti C."/>
            <person name="Phunkhang P."/>
            <person name="Pierre F."/>
            <person name="Priest M."/>
            <person name="Raghuraman S."/>
            <person name="Rege F."/>
            <person name="Reyes R."/>
            <person name="Rise C."/>
            <person name="Rogov P."/>
            <person name="Ross K."/>
            <person name="Ryan E."/>
            <person name="Settipalli S."/>
            <person name="Shea T."/>
            <person name="Sherpa N."/>
            <person name="Shi L."/>
            <person name="Shih D."/>
            <person name="Sparrow T."/>
            <person name="Spaulding J."/>
            <person name="Stalker J."/>
            <person name="Stange-Thomann N."/>
            <person name="Stavropoulos S."/>
            <person name="Stone C."/>
            <person name="Strader C."/>
            <person name="Tesfaye S."/>
            <person name="Thomson T."/>
            <person name="Thoulutsang Y."/>
            <person name="Thoulutsang D."/>
            <person name="Topham K."/>
            <person name="Topping I."/>
            <person name="Tsamla T."/>
            <person name="Vassiliev H."/>
            <person name="Vo A."/>
            <person name="Wangchuk T."/>
            <person name="Wangdi T."/>
            <person name="Weiand M."/>
            <person name="Wilkinson J."/>
            <person name="Wilson A."/>
            <person name="Yadav S."/>
            <person name="Young G."/>
            <person name="Yu Q."/>
            <person name="Zembek L."/>
            <person name="Zhong D."/>
            <person name="Zimmer A."/>
            <person name="Zwirko Z."/>
            <person name="Jaffe D.B."/>
            <person name="Alvarez P."/>
            <person name="Brockman W."/>
            <person name="Butler J."/>
            <person name="Chin C."/>
            <person name="Gnerre S."/>
            <person name="Grabherr M."/>
            <person name="Kleber M."/>
            <person name="Mauceli E."/>
            <person name="MacCallum I."/>
        </authorList>
    </citation>
    <scope>NUCLEOTIDE SEQUENCE [LARGE SCALE GENOMIC DNA]</scope>
    <source>
        <strain evidence="12">Tucson 14024-0371.13</strain>
    </source>
</reference>
<feature type="domain" description="RRM" evidence="10">
    <location>
        <begin position="214"/>
        <end position="294"/>
    </location>
</feature>
<dbReference type="SUPFAM" id="SSF54928">
    <property type="entry name" value="RNA-binding domain, RBD"/>
    <property type="match status" value="1"/>
</dbReference>
<dbReference type="OMA" id="NICNMPP"/>
<evidence type="ECO:0000313" key="12">
    <source>
        <dbReference type="Proteomes" id="UP000007801"/>
    </source>
</evidence>
<dbReference type="FunCoup" id="B3MRN2">
    <property type="interactions" value="53"/>
</dbReference>
<dbReference type="GO" id="GO:0000380">
    <property type="term" value="P:alternative mRNA splicing, via spliceosome"/>
    <property type="evidence" value="ECO:0007669"/>
    <property type="project" value="InterPro"/>
</dbReference>
<dbReference type="SMART" id="SM00360">
    <property type="entry name" value="RRM"/>
    <property type="match status" value="2"/>
</dbReference>
<dbReference type="EMBL" id="CH902622">
    <property type="protein sequence ID" value="EDV34437.1"/>
    <property type="molecule type" value="Genomic_DNA"/>
</dbReference>
<evidence type="ECO:0000313" key="11">
    <source>
        <dbReference type="EMBL" id="EDV34437.1"/>
    </source>
</evidence>
<keyword evidence="2" id="KW-0677">Repeat</keyword>
<dbReference type="OrthoDB" id="266020at2759"/>
<evidence type="ECO:0000256" key="3">
    <source>
        <dbReference type="ARBA" id="ARBA00022782"/>
    </source>
</evidence>
<dbReference type="Gene3D" id="3.30.70.330">
    <property type="match status" value="2"/>
</dbReference>
<dbReference type="SMR" id="B3MRN2"/>
<dbReference type="Proteomes" id="UP000007801">
    <property type="component" value="Unassembled WGS sequence"/>
</dbReference>
<dbReference type="PROSITE" id="PS50102">
    <property type="entry name" value="RRM"/>
    <property type="match status" value="2"/>
</dbReference>
<evidence type="ECO:0000256" key="8">
    <source>
        <dbReference type="PROSITE-ProRule" id="PRU00176"/>
    </source>
</evidence>
<keyword evidence="5" id="KW-0726">Sexual differentiation</keyword>
<dbReference type="HOGENOM" id="CLU_072677_0_0_1"/>
<dbReference type="InterPro" id="IPR006546">
    <property type="entry name" value="Sxl"/>
</dbReference>
<dbReference type="GO" id="GO:0005737">
    <property type="term" value="C:cytoplasm"/>
    <property type="evidence" value="ECO:0007669"/>
    <property type="project" value="UniProtKB-ARBA"/>
</dbReference>
<dbReference type="AlphaFoldDB" id="B3MRN2"/>
<evidence type="ECO:0000256" key="1">
    <source>
        <dbReference type="ARBA" id="ARBA00004123"/>
    </source>
</evidence>
<dbReference type="FunFam" id="3.30.70.330:FF:000205">
    <property type="entry name" value="Sex lethal, isoform B"/>
    <property type="match status" value="1"/>
</dbReference>
<sequence length="379" mass="41233">MYGNNNPGSNNNNGGYPPYGYNNKSSGGRGFGMSHSLPSGMSRYAFSPQDTEFSFPSSSSRRGYNDFPGCGIGGNGGSANSLGGGGGGNMCNLPPMTSNNSLNNLCGLSLGSGGSDDHMLNDQRPSNTNLIVNYLPQDMTDRELYALFRAIGPINTCRIMRDYKTGYSFGYAFVDFTSEMDSQRAIKVLNGITVRNKRLKVSYARPGGESIKDTNLYVTNLPRTITDDQLDTIFGKYGSIVQKNILRDKLTGRPRGVAFVRYNKREEAQEAISALNNVIPEGGSQPLSVRLAEEHGKAKAAHFMSQMGVPAPNAPQPPPPPPLPHMAAGFNSMVHRDGAMEKLRSLFDAICDAIFGLDSDNFADLLDGLYRRKYHYPYL</sequence>
<accession>B3MRN2</accession>
<dbReference type="InterPro" id="IPR000504">
    <property type="entry name" value="RRM_dom"/>
</dbReference>
<dbReference type="PRINTS" id="PR00961">
    <property type="entry name" value="HUDSXLRNA"/>
</dbReference>
<dbReference type="NCBIfam" id="TIGR01659">
    <property type="entry name" value="sex-lethal"/>
    <property type="match status" value="1"/>
</dbReference>
<dbReference type="PhylomeDB" id="B3MRN2"/>
<feature type="region of interest" description="Disordered" evidence="9">
    <location>
        <begin position="1"/>
        <end position="21"/>
    </location>
</feature>
<dbReference type="GO" id="GO:0010629">
    <property type="term" value="P:negative regulation of gene expression"/>
    <property type="evidence" value="ECO:0007669"/>
    <property type="project" value="UniProtKB-ARBA"/>
</dbReference>
<evidence type="ECO:0000259" key="10">
    <source>
        <dbReference type="PROSITE" id="PS50102"/>
    </source>
</evidence>
<dbReference type="GO" id="GO:0007548">
    <property type="term" value="P:sex differentiation"/>
    <property type="evidence" value="ECO:0007669"/>
    <property type="project" value="UniProtKB-KW"/>
</dbReference>
<organism evidence="11 12">
    <name type="scientific">Drosophila ananassae</name>
    <name type="common">Fruit fly</name>
    <dbReference type="NCBI Taxonomy" id="7217"/>
    <lineage>
        <taxon>Eukaryota</taxon>
        <taxon>Metazoa</taxon>
        <taxon>Ecdysozoa</taxon>
        <taxon>Arthropoda</taxon>
        <taxon>Hexapoda</taxon>
        <taxon>Insecta</taxon>
        <taxon>Pterygota</taxon>
        <taxon>Neoptera</taxon>
        <taxon>Endopterygota</taxon>
        <taxon>Diptera</taxon>
        <taxon>Brachycera</taxon>
        <taxon>Muscomorpha</taxon>
        <taxon>Ephydroidea</taxon>
        <taxon>Drosophilidae</taxon>
        <taxon>Drosophila</taxon>
        <taxon>Sophophora</taxon>
    </lineage>
</organism>
<proteinExistence type="predicted"/>
<dbReference type="PANTHER" id="PTHR48025:SF1">
    <property type="entry name" value="RRM DOMAIN-CONTAINING PROTEIN"/>
    <property type="match status" value="1"/>
</dbReference>
<dbReference type="eggNOG" id="KOG0118">
    <property type="taxonomic scope" value="Eukaryota"/>
</dbReference>
<evidence type="ECO:0000256" key="6">
    <source>
        <dbReference type="ARBA" id="ARBA00023242"/>
    </source>
</evidence>
<protein>
    <recommendedName>
        <fullName evidence="7">Protein sex-lethal</fullName>
    </recommendedName>
</protein>
<dbReference type="Pfam" id="PF00076">
    <property type="entry name" value="RRM_1"/>
    <property type="match status" value="2"/>
</dbReference>
<evidence type="ECO:0000256" key="4">
    <source>
        <dbReference type="ARBA" id="ARBA00022884"/>
    </source>
</evidence>
<dbReference type="InterPro" id="IPR002343">
    <property type="entry name" value="Hud_Sxl_RNA"/>
</dbReference>
<keyword evidence="4 8" id="KW-0694">RNA-binding</keyword>
<dbReference type="GO" id="GO:0009967">
    <property type="term" value="P:positive regulation of signal transduction"/>
    <property type="evidence" value="ECO:0007669"/>
    <property type="project" value="UniProtKB-ARBA"/>
</dbReference>
<dbReference type="CDD" id="cd12376">
    <property type="entry name" value="RRM2_Hu_like"/>
    <property type="match status" value="1"/>
</dbReference>
<dbReference type="InterPro" id="IPR035979">
    <property type="entry name" value="RBD_domain_sf"/>
</dbReference>
<feature type="domain" description="RRM" evidence="10">
    <location>
        <begin position="128"/>
        <end position="206"/>
    </location>
</feature>
<dbReference type="STRING" id="7217.B3MRN2"/>
<dbReference type="InterPro" id="IPR012677">
    <property type="entry name" value="Nucleotide-bd_a/b_plait_sf"/>
</dbReference>
<dbReference type="GO" id="GO:0050686">
    <property type="term" value="P:negative regulation of mRNA processing"/>
    <property type="evidence" value="ECO:0007669"/>
    <property type="project" value="UniProtKB-ARBA"/>
</dbReference>
<dbReference type="PANTHER" id="PTHR48025">
    <property type="entry name" value="OS02G0815200 PROTEIN"/>
    <property type="match status" value="1"/>
</dbReference>
<dbReference type="GO" id="GO:0007530">
    <property type="term" value="P:sex determination"/>
    <property type="evidence" value="ECO:0007669"/>
    <property type="project" value="InterPro"/>
</dbReference>
<gene>
    <name evidence="11" type="primary">Dana\GF20968</name>
    <name evidence="11" type="synonym">dana_GLEANR_4203</name>
    <name evidence="11" type="ORF">GF20968</name>
</gene>
<dbReference type="GO" id="GO:0005634">
    <property type="term" value="C:nucleus"/>
    <property type="evidence" value="ECO:0007669"/>
    <property type="project" value="UniProtKB-SubCell"/>
</dbReference>
<comment type="subcellular location">
    <subcellularLocation>
        <location evidence="1">Nucleus</location>
    </subcellularLocation>
</comment>
<dbReference type="GO" id="GO:0003729">
    <property type="term" value="F:mRNA binding"/>
    <property type="evidence" value="ECO:0007669"/>
    <property type="project" value="UniProtKB-ARBA"/>
</dbReference>
<evidence type="ECO:0000256" key="9">
    <source>
        <dbReference type="SAM" id="MobiDB-lite"/>
    </source>
</evidence>
<evidence type="ECO:0000256" key="5">
    <source>
        <dbReference type="ARBA" id="ARBA00022928"/>
    </source>
</evidence>
<dbReference type="InParanoid" id="B3MRN2"/>
<keyword evidence="3" id="KW-0221">Differentiation</keyword>
<keyword evidence="6" id="KW-0539">Nucleus</keyword>
<dbReference type="GO" id="GO:0030154">
    <property type="term" value="P:cell differentiation"/>
    <property type="evidence" value="ECO:0007669"/>
    <property type="project" value="UniProtKB-KW"/>
</dbReference>
<keyword evidence="12" id="KW-1185">Reference proteome</keyword>